<gene>
    <name evidence="2" type="ORF">NAEGRDRAFT_72543</name>
</gene>
<evidence type="ECO:0000313" key="2">
    <source>
        <dbReference type="EMBL" id="EFC39574.1"/>
    </source>
</evidence>
<dbReference type="EMBL" id="GG738898">
    <property type="protein sequence ID" value="EFC39574.1"/>
    <property type="molecule type" value="Genomic_DNA"/>
</dbReference>
<dbReference type="RefSeq" id="XP_002672318.1">
    <property type="nucleotide sequence ID" value="XM_002672272.1"/>
</dbReference>
<reference evidence="2 3" key="1">
    <citation type="journal article" date="2010" name="Cell">
        <title>The genome of Naegleria gruberi illuminates early eukaryotic versatility.</title>
        <authorList>
            <person name="Fritz-Laylin L.K."/>
            <person name="Prochnik S.E."/>
            <person name="Ginger M.L."/>
            <person name="Dacks J.B."/>
            <person name="Carpenter M.L."/>
            <person name="Field M.C."/>
            <person name="Kuo A."/>
            <person name="Paredez A."/>
            <person name="Chapman J."/>
            <person name="Pham J."/>
            <person name="Shu S."/>
            <person name="Neupane R."/>
            <person name="Cipriano M."/>
            <person name="Mancuso J."/>
            <person name="Tu H."/>
            <person name="Salamov A."/>
            <person name="Lindquist E."/>
            <person name="Shapiro H."/>
            <person name="Lucas S."/>
            <person name="Grigoriev I.V."/>
            <person name="Cande W.Z."/>
            <person name="Fulton C."/>
            <person name="Rokhsar D.S."/>
            <person name="Dawson S.C."/>
        </authorList>
    </citation>
    <scope>NUCLEOTIDE SEQUENCE [LARGE SCALE GENOMIC DNA]</scope>
    <source>
        <strain evidence="2 3">NEG-M</strain>
    </source>
</reference>
<dbReference type="GeneID" id="8855741"/>
<protein>
    <submittedName>
        <fullName evidence="2">Predicted protein</fullName>
    </submittedName>
</protein>
<sequence length="172" mass="18988">MIKKPRIDSLTNGERVESEVSRGFGKYANIGPITPNICVTFTGSVTRNPLTIYMLQQEFSKNRDYASPDYYTTAITLPVGHNVEAKFCTNETYFNEVGQLKQELDFAFLSEIPETVSEFVLTSSISTGGNTAGTVVGVLFALGIVYVICGGLITAGIIYWKKKRVNYDTITE</sequence>
<dbReference type="KEGG" id="ngr:NAEGRDRAFT_72543"/>
<keyword evidence="3" id="KW-1185">Reference proteome</keyword>
<organism evidence="3">
    <name type="scientific">Naegleria gruberi</name>
    <name type="common">Amoeba</name>
    <dbReference type="NCBI Taxonomy" id="5762"/>
    <lineage>
        <taxon>Eukaryota</taxon>
        <taxon>Discoba</taxon>
        <taxon>Heterolobosea</taxon>
        <taxon>Tetramitia</taxon>
        <taxon>Eutetramitia</taxon>
        <taxon>Vahlkampfiidae</taxon>
        <taxon>Naegleria</taxon>
    </lineage>
</organism>
<dbReference type="InParanoid" id="D2VU57"/>
<keyword evidence="1" id="KW-0812">Transmembrane</keyword>
<dbReference type="Proteomes" id="UP000006671">
    <property type="component" value="Unassembled WGS sequence"/>
</dbReference>
<keyword evidence="1" id="KW-0472">Membrane</keyword>
<proteinExistence type="predicted"/>
<keyword evidence="1" id="KW-1133">Transmembrane helix</keyword>
<evidence type="ECO:0000313" key="3">
    <source>
        <dbReference type="Proteomes" id="UP000006671"/>
    </source>
</evidence>
<evidence type="ECO:0000256" key="1">
    <source>
        <dbReference type="SAM" id="Phobius"/>
    </source>
</evidence>
<dbReference type="VEuPathDB" id="AmoebaDB:NAEGRDRAFT_72543"/>
<dbReference type="AlphaFoldDB" id="D2VU57"/>
<name>D2VU57_NAEGR</name>
<accession>D2VU57</accession>
<feature type="transmembrane region" description="Helical" evidence="1">
    <location>
        <begin position="135"/>
        <end position="160"/>
    </location>
</feature>